<protein>
    <submittedName>
        <fullName evidence="2">Uncharacterized protein</fullName>
    </submittedName>
</protein>
<dbReference type="PANTHER" id="PTHR48451:SF1">
    <property type="entry name" value="DUF4218 DOMAIN-CONTAINING PROTEIN"/>
    <property type="match status" value="1"/>
</dbReference>
<dbReference type="PANTHER" id="PTHR48451">
    <property type="entry name" value="DUF4218 DOMAIN-CONTAINING PROTEIN"/>
    <property type="match status" value="1"/>
</dbReference>
<evidence type="ECO:0000256" key="1">
    <source>
        <dbReference type="SAM" id="MobiDB-lite"/>
    </source>
</evidence>
<evidence type="ECO:0000313" key="2">
    <source>
        <dbReference type="EMBL" id="MCD7458444.1"/>
    </source>
</evidence>
<organism evidence="2 3">
    <name type="scientific">Datura stramonium</name>
    <name type="common">Jimsonweed</name>
    <name type="synonym">Common thornapple</name>
    <dbReference type="NCBI Taxonomy" id="4076"/>
    <lineage>
        <taxon>Eukaryota</taxon>
        <taxon>Viridiplantae</taxon>
        <taxon>Streptophyta</taxon>
        <taxon>Embryophyta</taxon>
        <taxon>Tracheophyta</taxon>
        <taxon>Spermatophyta</taxon>
        <taxon>Magnoliopsida</taxon>
        <taxon>eudicotyledons</taxon>
        <taxon>Gunneridae</taxon>
        <taxon>Pentapetalae</taxon>
        <taxon>asterids</taxon>
        <taxon>lamiids</taxon>
        <taxon>Solanales</taxon>
        <taxon>Solanaceae</taxon>
        <taxon>Solanoideae</taxon>
        <taxon>Datureae</taxon>
        <taxon>Datura</taxon>
    </lineage>
</organism>
<reference evidence="2 3" key="1">
    <citation type="journal article" date="2021" name="BMC Genomics">
        <title>Datura genome reveals duplications of psychoactive alkaloid biosynthetic genes and high mutation rate following tissue culture.</title>
        <authorList>
            <person name="Rajewski A."/>
            <person name="Carter-House D."/>
            <person name="Stajich J."/>
            <person name="Litt A."/>
        </authorList>
    </citation>
    <scope>NUCLEOTIDE SEQUENCE [LARGE SCALE GENOMIC DNA]</scope>
    <source>
        <strain evidence="2">AR-01</strain>
    </source>
</reference>
<proteinExistence type="predicted"/>
<name>A0ABS8SHR2_DATST</name>
<comment type="caution">
    <text evidence="2">The sequence shown here is derived from an EMBL/GenBank/DDBJ whole genome shotgun (WGS) entry which is preliminary data.</text>
</comment>
<keyword evidence="3" id="KW-1185">Reference proteome</keyword>
<feature type="region of interest" description="Disordered" evidence="1">
    <location>
        <begin position="1"/>
        <end position="25"/>
    </location>
</feature>
<dbReference type="EMBL" id="JACEIK010000521">
    <property type="protein sequence ID" value="MCD7458444.1"/>
    <property type="molecule type" value="Genomic_DNA"/>
</dbReference>
<dbReference type="Proteomes" id="UP000823775">
    <property type="component" value="Unassembled WGS sequence"/>
</dbReference>
<gene>
    <name evidence="2" type="ORF">HAX54_038282</name>
</gene>
<evidence type="ECO:0000313" key="3">
    <source>
        <dbReference type="Proteomes" id="UP000823775"/>
    </source>
</evidence>
<sequence>MNLNKQNVGNARERLKSKGSTKARRMNNDGFIDWFCARIFVLSAQGRANNELISLAVGSAPLVHRYSVFIANGFRFQIKELVRKTQISGVLVRGDDSNSNKEYYGV</sequence>
<accession>A0ABS8SHR2</accession>